<gene>
    <name evidence="2" type="ORF">EV702DRAFT_714968</name>
</gene>
<feature type="transmembrane region" description="Helical" evidence="1">
    <location>
        <begin position="66"/>
        <end position="91"/>
    </location>
</feature>
<keyword evidence="1" id="KW-0812">Transmembrane</keyword>
<organism evidence="2 3">
    <name type="scientific">Suillus placidus</name>
    <dbReference type="NCBI Taxonomy" id="48579"/>
    <lineage>
        <taxon>Eukaryota</taxon>
        <taxon>Fungi</taxon>
        <taxon>Dikarya</taxon>
        <taxon>Basidiomycota</taxon>
        <taxon>Agaricomycotina</taxon>
        <taxon>Agaricomycetes</taxon>
        <taxon>Agaricomycetidae</taxon>
        <taxon>Boletales</taxon>
        <taxon>Suillineae</taxon>
        <taxon>Suillaceae</taxon>
        <taxon>Suillus</taxon>
    </lineage>
</organism>
<dbReference type="OrthoDB" id="2663664at2759"/>
<sequence length="208" mass="23268">MIVRLYAMYQRSRKILVFFIAVFPTLTIVCGLLSVSAIRNFSWDELVLSGTHQCVYEVQENNQLGLLLAGVWILRIVWEVIVLCLAVWIVVKHFHEMRWSSTGWSTGDCFTVLIKSHVLYFAAFAAVSCFSLGWLSPNIADLPSVGTQIYYGILQIAMFVQLFVLGPRLILSVRKYNAKIMANAELGTSMTSIAFQELVSVSTGTSSV</sequence>
<name>A0A9P6ZK97_9AGAM</name>
<feature type="transmembrane region" description="Helical" evidence="1">
    <location>
        <begin position="149"/>
        <end position="171"/>
    </location>
</feature>
<accession>A0A9P6ZK97</accession>
<comment type="caution">
    <text evidence="2">The sequence shown here is derived from an EMBL/GenBank/DDBJ whole genome shotgun (WGS) entry which is preliminary data.</text>
</comment>
<keyword evidence="1" id="KW-0472">Membrane</keyword>
<reference evidence="2" key="1">
    <citation type="journal article" date="2020" name="New Phytol.">
        <title>Comparative genomics reveals dynamic genome evolution in host specialist ectomycorrhizal fungi.</title>
        <authorList>
            <person name="Lofgren L.A."/>
            <person name="Nguyen N.H."/>
            <person name="Vilgalys R."/>
            <person name="Ruytinx J."/>
            <person name="Liao H.L."/>
            <person name="Branco S."/>
            <person name="Kuo A."/>
            <person name="LaButti K."/>
            <person name="Lipzen A."/>
            <person name="Andreopoulos W."/>
            <person name="Pangilinan J."/>
            <person name="Riley R."/>
            <person name="Hundley H."/>
            <person name="Na H."/>
            <person name="Barry K."/>
            <person name="Grigoriev I.V."/>
            <person name="Stajich J.E."/>
            <person name="Kennedy P.G."/>
        </authorList>
    </citation>
    <scope>NUCLEOTIDE SEQUENCE</scope>
    <source>
        <strain evidence="2">DOB743</strain>
    </source>
</reference>
<proteinExistence type="predicted"/>
<dbReference type="EMBL" id="JABBWD010000077">
    <property type="protein sequence ID" value="KAG1768745.1"/>
    <property type="molecule type" value="Genomic_DNA"/>
</dbReference>
<evidence type="ECO:0000313" key="3">
    <source>
        <dbReference type="Proteomes" id="UP000714275"/>
    </source>
</evidence>
<evidence type="ECO:0000313" key="2">
    <source>
        <dbReference type="EMBL" id="KAG1768745.1"/>
    </source>
</evidence>
<evidence type="ECO:0000256" key="1">
    <source>
        <dbReference type="SAM" id="Phobius"/>
    </source>
</evidence>
<feature type="transmembrane region" description="Helical" evidence="1">
    <location>
        <begin position="15"/>
        <end position="38"/>
    </location>
</feature>
<keyword evidence="3" id="KW-1185">Reference proteome</keyword>
<dbReference type="Proteomes" id="UP000714275">
    <property type="component" value="Unassembled WGS sequence"/>
</dbReference>
<feature type="transmembrane region" description="Helical" evidence="1">
    <location>
        <begin position="118"/>
        <end position="137"/>
    </location>
</feature>
<keyword evidence="1" id="KW-1133">Transmembrane helix</keyword>
<dbReference type="AlphaFoldDB" id="A0A9P6ZK97"/>
<protein>
    <submittedName>
        <fullName evidence="2">Uncharacterized protein</fullName>
    </submittedName>
</protein>